<sequence>MQTTDQHCLIGQADNQLAQLDRWLRRRSPLAVSLPSSDRRVRRCRSCPLPIPGSTLQLLPPHSPISVIAAADHPILEVPPSFPPIGSLYPPISTTTGVSGRFSRRISTLDPHAAADDLGHCRVPPPPANLYLSLELIFIR</sequence>
<evidence type="ECO:0000313" key="2">
    <source>
        <dbReference type="Proteomes" id="UP001222027"/>
    </source>
</evidence>
<reference evidence="1 2" key="1">
    <citation type="submission" date="2022-12" db="EMBL/GenBank/DDBJ databases">
        <title>Chromosome-scale assembly of the Ensete ventricosum genome.</title>
        <authorList>
            <person name="Dussert Y."/>
            <person name="Stocks J."/>
            <person name="Wendawek A."/>
            <person name="Woldeyes F."/>
            <person name="Nichols R.A."/>
            <person name="Borrell J.S."/>
        </authorList>
    </citation>
    <scope>NUCLEOTIDE SEQUENCE [LARGE SCALE GENOMIC DNA]</scope>
    <source>
        <strain evidence="2">cv. Maze</strain>
        <tissue evidence="1">Seeds</tissue>
    </source>
</reference>
<dbReference type="AlphaFoldDB" id="A0AAV8QN50"/>
<protein>
    <submittedName>
        <fullName evidence="1">Uncharacterized protein</fullName>
    </submittedName>
</protein>
<evidence type="ECO:0000313" key="1">
    <source>
        <dbReference type="EMBL" id="KAJ8477542.1"/>
    </source>
</evidence>
<comment type="caution">
    <text evidence="1">The sequence shown here is derived from an EMBL/GenBank/DDBJ whole genome shotgun (WGS) entry which is preliminary data.</text>
</comment>
<dbReference type="Proteomes" id="UP001222027">
    <property type="component" value="Unassembled WGS sequence"/>
</dbReference>
<gene>
    <name evidence="1" type="ORF">OPV22_021269</name>
</gene>
<accession>A0AAV8QN50</accession>
<organism evidence="1 2">
    <name type="scientific">Ensete ventricosum</name>
    <name type="common">Abyssinian banana</name>
    <name type="synonym">Musa ensete</name>
    <dbReference type="NCBI Taxonomy" id="4639"/>
    <lineage>
        <taxon>Eukaryota</taxon>
        <taxon>Viridiplantae</taxon>
        <taxon>Streptophyta</taxon>
        <taxon>Embryophyta</taxon>
        <taxon>Tracheophyta</taxon>
        <taxon>Spermatophyta</taxon>
        <taxon>Magnoliopsida</taxon>
        <taxon>Liliopsida</taxon>
        <taxon>Zingiberales</taxon>
        <taxon>Musaceae</taxon>
        <taxon>Ensete</taxon>
    </lineage>
</organism>
<name>A0AAV8QN50_ENSVE</name>
<dbReference type="EMBL" id="JAQQAF010000006">
    <property type="protein sequence ID" value="KAJ8477542.1"/>
    <property type="molecule type" value="Genomic_DNA"/>
</dbReference>
<proteinExistence type="predicted"/>
<keyword evidence="2" id="KW-1185">Reference proteome</keyword>